<keyword evidence="2" id="KW-1185">Reference proteome</keyword>
<gene>
    <name evidence="1" type="ORF">PN36_16745</name>
</gene>
<protein>
    <submittedName>
        <fullName evidence="1">Uncharacterized protein</fullName>
    </submittedName>
</protein>
<organism evidence="1 2">
    <name type="scientific">Candidatus Thiomargarita nelsonii</name>
    <dbReference type="NCBI Taxonomy" id="1003181"/>
    <lineage>
        <taxon>Bacteria</taxon>
        <taxon>Pseudomonadati</taxon>
        <taxon>Pseudomonadota</taxon>
        <taxon>Gammaproteobacteria</taxon>
        <taxon>Thiotrichales</taxon>
        <taxon>Thiotrichaceae</taxon>
        <taxon>Thiomargarita</taxon>
    </lineage>
</organism>
<proteinExistence type="predicted"/>
<sequence length="83" mass="8562">MLLGVLAAPPTLADIPVLTGASGVGNQDTNFTYYKPNNSNPLIPVGIPAHQAWIKPTSGAWIGPLGGNKDGQSGRYISILSSC</sequence>
<evidence type="ECO:0000313" key="1">
    <source>
        <dbReference type="EMBL" id="KHD08524.1"/>
    </source>
</evidence>
<comment type="caution">
    <text evidence="1">The sequence shown here is derived from an EMBL/GenBank/DDBJ whole genome shotgun (WGS) entry which is preliminary data.</text>
</comment>
<dbReference type="AlphaFoldDB" id="A0A0A6PE40"/>
<evidence type="ECO:0000313" key="2">
    <source>
        <dbReference type="Proteomes" id="UP000030428"/>
    </source>
</evidence>
<name>A0A0A6PE40_9GAMM</name>
<dbReference type="EMBL" id="JSZA02000063">
    <property type="protein sequence ID" value="KHD08524.1"/>
    <property type="molecule type" value="Genomic_DNA"/>
</dbReference>
<reference evidence="1 2" key="1">
    <citation type="journal article" date="2016" name="Front. Microbiol.">
        <title>Single-Cell (Meta-)Genomics of a Dimorphic Candidatus Thiomargarita nelsonii Reveals Genomic Plasticity.</title>
        <authorList>
            <person name="Flood B.E."/>
            <person name="Fliss P."/>
            <person name="Jones D.S."/>
            <person name="Dick G.J."/>
            <person name="Jain S."/>
            <person name="Kaster A.K."/>
            <person name="Winkel M."/>
            <person name="Mussmann M."/>
            <person name="Bailey J."/>
        </authorList>
    </citation>
    <scope>NUCLEOTIDE SEQUENCE [LARGE SCALE GENOMIC DNA]</scope>
    <source>
        <strain evidence="1">Hydrate Ridge</strain>
    </source>
</reference>
<dbReference type="Proteomes" id="UP000030428">
    <property type="component" value="Unassembled WGS sequence"/>
</dbReference>
<accession>A0A0A6PE40</accession>